<dbReference type="InterPro" id="IPR007210">
    <property type="entry name" value="ABC_Gly_betaine_transp_sub-bd"/>
</dbReference>
<keyword evidence="4" id="KW-1185">Reference proteome</keyword>
<feature type="domain" description="ABC-type glycine betaine transport system substrate-binding" evidence="2">
    <location>
        <begin position="40"/>
        <end position="312"/>
    </location>
</feature>
<dbReference type="Pfam" id="PF04069">
    <property type="entry name" value="OpuAC"/>
    <property type="match status" value="1"/>
</dbReference>
<dbReference type="RefSeq" id="WP_160895705.1">
    <property type="nucleotide sequence ID" value="NZ_WUMU01000019.1"/>
</dbReference>
<evidence type="ECO:0000313" key="3">
    <source>
        <dbReference type="EMBL" id="MXN19582.1"/>
    </source>
</evidence>
<sequence>MRTLALAPVAMAAVLSLPLAAQADETQADAPRTEGQCGAVSIAQMGWAAAEVTTNIAKFFLEQGYGCDVSLVQSDTVPAITSVAENGSPDVVTNLWLNSAGDAYKKLEEGGTIERVASVLTPGGVEGWWIPTKLAEEHPELKTIQGVLDHPEWVGNRFNNCPDGWGCRVVSDNLARALDLEGHGIKVFNHGSGETLSSSMGAAVTDDTPWFGYYWGPTVPMGKYDMTRVSLGDYDKAAFDKLQNKDTPDPKVSEFPAAPILTSVTTAFAKSHPAETDFFRHMTFKTATMSGLLAWQDENNASAEETAVHFITSNPDVWADWLDDDAKAKLSKLMQ</sequence>
<proteinExistence type="predicted"/>
<gene>
    <name evidence="3" type="ORF">GR170_17250</name>
</gene>
<feature type="chain" id="PRO_5026907252" evidence="1">
    <location>
        <begin position="24"/>
        <end position="335"/>
    </location>
</feature>
<dbReference type="Gene3D" id="3.40.190.100">
    <property type="entry name" value="Glycine betaine-binding periplasmic protein, domain 2"/>
    <property type="match status" value="1"/>
</dbReference>
<dbReference type="Proteomes" id="UP000477911">
    <property type="component" value="Unassembled WGS sequence"/>
</dbReference>
<dbReference type="EMBL" id="WUMU01000019">
    <property type="protein sequence ID" value="MXN19582.1"/>
    <property type="molecule type" value="Genomic_DNA"/>
</dbReference>
<protein>
    <submittedName>
        <fullName evidence="3">Glycine/betaine ABC transporter substrate-binding protein</fullName>
    </submittedName>
</protein>
<comment type="caution">
    <text evidence="3">The sequence shown here is derived from an EMBL/GenBank/DDBJ whole genome shotgun (WGS) entry which is preliminary data.</text>
</comment>
<dbReference type="GO" id="GO:0043190">
    <property type="term" value="C:ATP-binding cassette (ABC) transporter complex"/>
    <property type="evidence" value="ECO:0007669"/>
    <property type="project" value="InterPro"/>
</dbReference>
<evidence type="ECO:0000259" key="2">
    <source>
        <dbReference type="Pfam" id="PF04069"/>
    </source>
</evidence>
<reference evidence="3 4" key="1">
    <citation type="submission" date="2019-12" db="EMBL/GenBank/DDBJ databases">
        <authorList>
            <person name="Li M."/>
        </authorList>
    </citation>
    <scope>NUCLEOTIDE SEQUENCE [LARGE SCALE GENOMIC DNA]</scope>
    <source>
        <strain evidence="3 4">GBMRC 2024</strain>
    </source>
</reference>
<dbReference type="GO" id="GO:0022857">
    <property type="term" value="F:transmembrane transporter activity"/>
    <property type="evidence" value="ECO:0007669"/>
    <property type="project" value="InterPro"/>
</dbReference>
<dbReference type="SUPFAM" id="SSF53850">
    <property type="entry name" value="Periplasmic binding protein-like II"/>
    <property type="match status" value="1"/>
</dbReference>
<evidence type="ECO:0000256" key="1">
    <source>
        <dbReference type="SAM" id="SignalP"/>
    </source>
</evidence>
<keyword evidence="1" id="KW-0732">Signal</keyword>
<name>A0A6L7G7D9_9RHOB</name>
<evidence type="ECO:0000313" key="4">
    <source>
        <dbReference type="Proteomes" id="UP000477911"/>
    </source>
</evidence>
<feature type="signal peptide" evidence="1">
    <location>
        <begin position="1"/>
        <end position="23"/>
    </location>
</feature>
<dbReference type="AlphaFoldDB" id="A0A6L7G7D9"/>
<dbReference type="Gene3D" id="3.10.105.10">
    <property type="entry name" value="Dipeptide-binding Protein, Domain 3"/>
    <property type="match status" value="2"/>
</dbReference>
<organism evidence="3 4">
    <name type="scientific">Pseudooceanicola albus</name>
    <dbReference type="NCBI Taxonomy" id="2692189"/>
    <lineage>
        <taxon>Bacteria</taxon>
        <taxon>Pseudomonadati</taxon>
        <taxon>Pseudomonadota</taxon>
        <taxon>Alphaproteobacteria</taxon>
        <taxon>Rhodobacterales</taxon>
        <taxon>Paracoccaceae</taxon>
        <taxon>Pseudooceanicola</taxon>
    </lineage>
</organism>
<accession>A0A6L7G7D9</accession>